<evidence type="ECO:0000259" key="19">
    <source>
        <dbReference type="PROSITE" id="PS50109"/>
    </source>
</evidence>
<dbReference type="EMBL" id="BBLT01000009">
    <property type="protein sequence ID" value="GAL86715.1"/>
    <property type="molecule type" value="Genomic_DNA"/>
</dbReference>
<evidence type="ECO:0000256" key="5">
    <source>
        <dbReference type="ARBA" id="ARBA00022553"/>
    </source>
</evidence>
<evidence type="ECO:0000256" key="11">
    <source>
        <dbReference type="ARBA" id="ARBA00022989"/>
    </source>
</evidence>
<evidence type="ECO:0000256" key="18">
    <source>
        <dbReference type="SAM" id="Phobius"/>
    </source>
</evidence>
<evidence type="ECO:0000313" key="23">
    <source>
        <dbReference type="Proteomes" id="UP000030185"/>
    </source>
</evidence>
<dbReference type="eggNOG" id="COG2205">
    <property type="taxonomic scope" value="Bacteria"/>
</dbReference>
<dbReference type="CDD" id="cd00082">
    <property type="entry name" value="HisKA"/>
    <property type="match status" value="1"/>
</dbReference>
<evidence type="ECO:0000256" key="1">
    <source>
        <dbReference type="ARBA" id="ARBA00000085"/>
    </source>
</evidence>
<dbReference type="CDD" id="cd17546">
    <property type="entry name" value="REC_hyHK_CKI1_RcsC-like"/>
    <property type="match status" value="1"/>
</dbReference>
<dbReference type="InterPro" id="IPR004358">
    <property type="entry name" value="Sig_transdc_His_kin-like_C"/>
</dbReference>
<dbReference type="Gene3D" id="1.10.287.130">
    <property type="match status" value="1"/>
</dbReference>
<dbReference type="PROSITE" id="PS50110">
    <property type="entry name" value="RESPONSE_REGULATORY"/>
    <property type="match status" value="1"/>
</dbReference>
<dbReference type="SUPFAM" id="SSF55874">
    <property type="entry name" value="ATPase domain of HSP90 chaperone/DNA topoisomerase II/histidine kinase"/>
    <property type="match status" value="1"/>
</dbReference>
<feature type="transmembrane region" description="Helical" evidence="18">
    <location>
        <begin position="177"/>
        <end position="200"/>
    </location>
</feature>
<evidence type="ECO:0000256" key="14">
    <source>
        <dbReference type="ARBA" id="ARBA00064003"/>
    </source>
</evidence>
<dbReference type="SUPFAM" id="SSF47226">
    <property type="entry name" value="Histidine-containing phosphotransfer domain, HPT domain"/>
    <property type="match status" value="1"/>
</dbReference>
<dbReference type="InterPro" id="IPR036890">
    <property type="entry name" value="HATPase_C_sf"/>
</dbReference>
<dbReference type="STRING" id="153721.MYP_3945"/>
<dbReference type="RefSeq" id="WP_052430356.1">
    <property type="nucleotide sequence ID" value="NZ_BBLT01000009.1"/>
</dbReference>
<dbReference type="PROSITE" id="PS50109">
    <property type="entry name" value="HIS_KIN"/>
    <property type="match status" value="1"/>
</dbReference>
<dbReference type="CDD" id="cd19410">
    <property type="entry name" value="HK9-like_sensor"/>
    <property type="match status" value="1"/>
</dbReference>
<dbReference type="Pfam" id="PF00072">
    <property type="entry name" value="Response_reg"/>
    <property type="match status" value="1"/>
</dbReference>
<gene>
    <name evidence="22" type="ORF">MYP_3945</name>
</gene>
<dbReference type="Proteomes" id="UP000030185">
    <property type="component" value="Unassembled WGS sequence"/>
</dbReference>
<comment type="caution">
    <text evidence="22">The sequence shown here is derived from an EMBL/GenBank/DDBJ whole genome shotgun (WGS) entry which is preliminary data.</text>
</comment>
<evidence type="ECO:0000313" key="22">
    <source>
        <dbReference type="EMBL" id="GAL86715.1"/>
    </source>
</evidence>
<dbReference type="Gene3D" id="3.30.565.10">
    <property type="entry name" value="Histidine kinase-like ATPase, C-terminal domain"/>
    <property type="match status" value="1"/>
</dbReference>
<dbReference type="SMART" id="SM00387">
    <property type="entry name" value="HATPase_c"/>
    <property type="match status" value="1"/>
</dbReference>
<dbReference type="AlphaFoldDB" id="A0A098LIA3"/>
<keyword evidence="23" id="KW-1185">Reference proteome</keyword>
<evidence type="ECO:0000256" key="4">
    <source>
        <dbReference type="ARBA" id="ARBA00022475"/>
    </source>
</evidence>
<dbReference type="OrthoDB" id="9781208at2"/>
<feature type="modified residue" description="4-aspartylphosphate" evidence="17">
    <location>
        <position position="531"/>
    </location>
</feature>
<dbReference type="PANTHER" id="PTHR45339:SF1">
    <property type="entry name" value="HYBRID SIGNAL TRANSDUCTION HISTIDINE KINASE J"/>
    <property type="match status" value="1"/>
</dbReference>
<comment type="subcellular location">
    <subcellularLocation>
        <location evidence="2">Cell membrane</location>
        <topology evidence="2">Multi-pass membrane protein</topology>
    </subcellularLocation>
</comment>
<keyword evidence="7 18" id="KW-0812">Transmembrane</keyword>
<feature type="domain" description="Histidine kinase" evidence="19">
    <location>
        <begin position="234"/>
        <end position="455"/>
    </location>
</feature>
<sequence>MKWNLNKNISLGFCIVLIVLNATGIFSYYSLHSFRDVRRNEVKARKSQESLENIQFYIRDIETGHQGYVIIGDSTYLESYKHARLLIAEEISSFSKKYKNQKRLEELNDLIDRKVKLADHTILLKNEKGQKEAIAELKSGAGRDLLGQLHNLIVKIKTEEIDRYDLQSDEVDSKSGYALIFIIIGNVIALSFLAWVLILLNSDIGKRIRTEIVLNRFIVKAEQAKKREEQFLANMSHEIRTPMNAIIGMTNLILNTPLAPKQESYLKAIRQSSDNLMVIINEILDFSKINAGKIEFEKINFNLSDIFYGLYNTFKIKTDEKKIKLTPIIDESLPDTIIGDPAKLNQVLVNLVGNSVKFTEKGSIDMYCRLIEQKGNDLLIEFSVQDTGIGIPQNKLDTIFEDFAQAARDTSRKFGGTGLGLSISKKIVELQGGTITVESKLGEGTTFSFRIWYKTGTEKIERMEKPIQTRVQELHGIKILLVEDNEFNQVVAVDTLKSLIKNLTIDVASNGKVAIEMLKDKSKRYDIILMDVQMPEMNGYETTKYIRKNNALGYSDIPVIAMTASATKPEIDSCFDSGMTDFVSKPFDADILLIKISTLINKEKVIELTKDNKEVSGGLMSEGMADLSFLRGMTSNNKDQMLKYINMFLESVPGDWQKLKEKAAENNWKEVGLIAHALKPRVKYMGIKVGSDIVQQIEHQSVEQIDLEIMQELIAKFDSILYLTCQQLETEKQTLY</sequence>
<keyword evidence="6" id="KW-0808">Transferase</keyword>
<dbReference type="PROSITE" id="PS50894">
    <property type="entry name" value="HPT"/>
    <property type="match status" value="1"/>
</dbReference>
<keyword evidence="5 17" id="KW-0597">Phosphoprotein</keyword>
<dbReference type="SMART" id="SM00448">
    <property type="entry name" value="REC"/>
    <property type="match status" value="1"/>
</dbReference>
<evidence type="ECO:0000256" key="8">
    <source>
        <dbReference type="ARBA" id="ARBA00022741"/>
    </source>
</evidence>
<dbReference type="InterPro" id="IPR036641">
    <property type="entry name" value="HPT_dom_sf"/>
</dbReference>
<dbReference type="FunFam" id="1.10.287.130:FF:000002">
    <property type="entry name" value="Two-component osmosensing histidine kinase"/>
    <property type="match status" value="1"/>
</dbReference>
<dbReference type="Pfam" id="PF05227">
    <property type="entry name" value="CHASE3"/>
    <property type="match status" value="1"/>
</dbReference>
<dbReference type="InterPro" id="IPR008207">
    <property type="entry name" value="Sig_transdc_His_kin_Hpt_dom"/>
</dbReference>
<keyword evidence="11 18" id="KW-1133">Transmembrane helix</keyword>
<evidence type="ECO:0000256" key="16">
    <source>
        <dbReference type="PROSITE-ProRule" id="PRU00110"/>
    </source>
</evidence>
<evidence type="ECO:0000256" key="12">
    <source>
        <dbReference type="ARBA" id="ARBA00023012"/>
    </source>
</evidence>
<dbReference type="Pfam" id="PF00512">
    <property type="entry name" value="HisKA"/>
    <property type="match status" value="1"/>
</dbReference>
<dbReference type="Gene3D" id="1.20.120.160">
    <property type="entry name" value="HPT domain"/>
    <property type="match status" value="1"/>
</dbReference>
<name>A0A098LIA3_9BACT</name>
<dbReference type="PRINTS" id="PR00344">
    <property type="entry name" value="BCTRLSENSOR"/>
</dbReference>
<feature type="domain" description="HPt" evidence="21">
    <location>
        <begin position="637"/>
        <end position="731"/>
    </location>
</feature>
<dbReference type="GO" id="GO:0005886">
    <property type="term" value="C:plasma membrane"/>
    <property type="evidence" value="ECO:0007669"/>
    <property type="project" value="UniProtKB-SubCell"/>
</dbReference>
<dbReference type="SUPFAM" id="SSF47384">
    <property type="entry name" value="Homodimeric domain of signal transducing histidine kinase"/>
    <property type="match status" value="1"/>
</dbReference>
<protein>
    <recommendedName>
        <fullName evidence="15">Sensory/regulatory protein RpfC</fullName>
        <ecNumber evidence="3">2.7.13.3</ecNumber>
    </recommendedName>
</protein>
<organism evidence="22 23">
    <name type="scientific">Sporocytophaga myxococcoides</name>
    <dbReference type="NCBI Taxonomy" id="153721"/>
    <lineage>
        <taxon>Bacteria</taxon>
        <taxon>Pseudomonadati</taxon>
        <taxon>Bacteroidota</taxon>
        <taxon>Cytophagia</taxon>
        <taxon>Cytophagales</taxon>
        <taxon>Cytophagaceae</taxon>
        <taxon>Sporocytophaga</taxon>
    </lineage>
</organism>
<evidence type="ECO:0000256" key="7">
    <source>
        <dbReference type="ARBA" id="ARBA00022692"/>
    </source>
</evidence>
<comment type="catalytic activity">
    <reaction evidence="1">
        <text>ATP + protein L-histidine = ADP + protein N-phospho-L-histidine.</text>
        <dbReference type="EC" id="2.7.13.3"/>
    </reaction>
</comment>
<evidence type="ECO:0000259" key="21">
    <source>
        <dbReference type="PROSITE" id="PS50894"/>
    </source>
</evidence>
<dbReference type="InterPro" id="IPR036097">
    <property type="entry name" value="HisK_dim/P_sf"/>
</dbReference>
<evidence type="ECO:0000259" key="20">
    <source>
        <dbReference type="PROSITE" id="PS50110"/>
    </source>
</evidence>
<evidence type="ECO:0000256" key="10">
    <source>
        <dbReference type="ARBA" id="ARBA00022840"/>
    </source>
</evidence>
<keyword evidence="4" id="KW-1003">Cell membrane</keyword>
<reference evidence="22 23" key="1">
    <citation type="submission" date="2014-09" db="EMBL/GenBank/DDBJ databases">
        <title>Sporocytophaga myxococcoides PG-01 genome sequencing.</title>
        <authorList>
            <person name="Liu L."/>
            <person name="Gao P.J."/>
            <person name="Chen G.J."/>
            <person name="Wang L.S."/>
        </authorList>
    </citation>
    <scope>NUCLEOTIDE SEQUENCE [LARGE SCALE GENOMIC DNA]</scope>
    <source>
        <strain evidence="22 23">PG-01</strain>
    </source>
</reference>
<evidence type="ECO:0000256" key="15">
    <source>
        <dbReference type="ARBA" id="ARBA00068150"/>
    </source>
</evidence>
<accession>A0A098LIA3</accession>
<evidence type="ECO:0000256" key="17">
    <source>
        <dbReference type="PROSITE-ProRule" id="PRU00169"/>
    </source>
</evidence>
<keyword evidence="12" id="KW-0902">Two-component regulatory system</keyword>
<dbReference type="FunFam" id="3.30.565.10:FF:000010">
    <property type="entry name" value="Sensor histidine kinase RcsC"/>
    <property type="match status" value="1"/>
</dbReference>
<dbReference type="EC" id="2.7.13.3" evidence="3"/>
<dbReference type="GO" id="GO:0005524">
    <property type="term" value="F:ATP binding"/>
    <property type="evidence" value="ECO:0007669"/>
    <property type="project" value="UniProtKB-KW"/>
</dbReference>
<dbReference type="SMART" id="SM00388">
    <property type="entry name" value="HisKA"/>
    <property type="match status" value="1"/>
</dbReference>
<evidence type="ECO:0000256" key="3">
    <source>
        <dbReference type="ARBA" id="ARBA00012438"/>
    </source>
</evidence>
<feature type="domain" description="Response regulatory" evidence="20">
    <location>
        <begin position="478"/>
        <end position="600"/>
    </location>
</feature>
<keyword evidence="8" id="KW-0547">Nucleotide-binding</keyword>
<evidence type="ECO:0000256" key="13">
    <source>
        <dbReference type="ARBA" id="ARBA00023136"/>
    </source>
</evidence>
<keyword evidence="13 18" id="KW-0472">Membrane</keyword>
<evidence type="ECO:0000256" key="6">
    <source>
        <dbReference type="ARBA" id="ARBA00022679"/>
    </source>
</evidence>
<dbReference type="InterPro" id="IPR007891">
    <property type="entry name" value="CHASE3"/>
</dbReference>
<evidence type="ECO:0000256" key="2">
    <source>
        <dbReference type="ARBA" id="ARBA00004651"/>
    </source>
</evidence>
<dbReference type="InterPro" id="IPR003594">
    <property type="entry name" value="HATPase_dom"/>
</dbReference>
<dbReference type="Pfam" id="PF01627">
    <property type="entry name" value="Hpt"/>
    <property type="match status" value="1"/>
</dbReference>
<dbReference type="SUPFAM" id="SSF52172">
    <property type="entry name" value="CheY-like"/>
    <property type="match status" value="1"/>
</dbReference>
<keyword evidence="9 22" id="KW-0418">Kinase</keyword>
<dbReference type="CDD" id="cd16922">
    <property type="entry name" value="HATPase_EvgS-ArcB-TorS-like"/>
    <property type="match status" value="1"/>
</dbReference>
<dbReference type="GO" id="GO:0000155">
    <property type="term" value="F:phosphorelay sensor kinase activity"/>
    <property type="evidence" value="ECO:0007669"/>
    <property type="project" value="InterPro"/>
</dbReference>
<evidence type="ECO:0000256" key="9">
    <source>
        <dbReference type="ARBA" id="ARBA00022777"/>
    </source>
</evidence>
<dbReference type="InterPro" id="IPR011006">
    <property type="entry name" value="CheY-like_superfamily"/>
</dbReference>
<proteinExistence type="predicted"/>
<dbReference type="Pfam" id="PF02518">
    <property type="entry name" value="HATPase_c"/>
    <property type="match status" value="1"/>
</dbReference>
<dbReference type="InterPro" id="IPR001789">
    <property type="entry name" value="Sig_transdc_resp-reg_receiver"/>
</dbReference>
<dbReference type="Gene3D" id="3.40.50.2300">
    <property type="match status" value="1"/>
</dbReference>
<dbReference type="InterPro" id="IPR005467">
    <property type="entry name" value="His_kinase_dom"/>
</dbReference>
<dbReference type="InterPro" id="IPR003661">
    <property type="entry name" value="HisK_dim/P_dom"/>
</dbReference>
<feature type="modified residue" description="Phosphohistidine" evidence="16">
    <location>
        <position position="676"/>
    </location>
</feature>
<dbReference type="PANTHER" id="PTHR45339">
    <property type="entry name" value="HYBRID SIGNAL TRANSDUCTION HISTIDINE KINASE J"/>
    <property type="match status" value="1"/>
</dbReference>
<keyword evidence="10" id="KW-0067">ATP-binding</keyword>
<comment type="subunit">
    <text evidence="14">At low DSF concentrations, interacts with RpfF.</text>
</comment>